<dbReference type="Pfam" id="PF05222">
    <property type="entry name" value="AlaDh_PNT_N"/>
    <property type="match status" value="1"/>
</dbReference>
<evidence type="ECO:0000256" key="3">
    <source>
        <dbReference type="ARBA" id="ARBA00023002"/>
    </source>
</evidence>
<comment type="pathway">
    <text evidence="1">Amino-acid degradation; L-lysine degradation via saccharopine pathway; glutaryl-CoA from L-lysine: step 1/6.</text>
</comment>
<evidence type="ECO:0008006" key="11">
    <source>
        <dbReference type="Google" id="ProtNLM"/>
    </source>
</evidence>
<evidence type="ECO:0000256" key="5">
    <source>
        <dbReference type="ARBA" id="ARBA00023268"/>
    </source>
</evidence>
<dbReference type="InterPro" id="IPR051168">
    <property type="entry name" value="AASS"/>
</dbReference>
<accession>A0ABR4N7R1</accession>
<dbReference type="SMART" id="SM01003">
    <property type="entry name" value="AlaDh_PNT_N"/>
    <property type="match status" value="1"/>
</dbReference>
<dbReference type="InterPro" id="IPR005097">
    <property type="entry name" value="Sacchrp_dh_NADP-bd"/>
</dbReference>
<dbReference type="SUPFAM" id="SSF51735">
    <property type="entry name" value="NAD(P)-binding Rossmann-fold domains"/>
    <property type="match status" value="1"/>
</dbReference>
<protein>
    <recommendedName>
        <fullName evidence="11">Saccharopine dehydrogenase (NAD(+), L-glutamate-forming)</fullName>
    </recommendedName>
</protein>
<keyword evidence="5" id="KW-0511">Multifunctional enzyme</keyword>
<evidence type="ECO:0000256" key="1">
    <source>
        <dbReference type="ARBA" id="ARBA00004682"/>
    </source>
</evidence>
<dbReference type="InterPro" id="IPR036291">
    <property type="entry name" value="NAD(P)-bd_dom_sf"/>
</dbReference>
<evidence type="ECO:0000256" key="4">
    <source>
        <dbReference type="ARBA" id="ARBA00023154"/>
    </source>
</evidence>
<dbReference type="InterPro" id="IPR007886">
    <property type="entry name" value="AlaDH/PNT_N"/>
</dbReference>
<evidence type="ECO:0000313" key="9">
    <source>
        <dbReference type="EMBL" id="KAL2915555.1"/>
    </source>
</evidence>
<dbReference type="PANTHER" id="PTHR11133:SF22">
    <property type="entry name" value="ALPHA-AMINOADIPIC SEMIALDEHYDE SYNTHASE, MITOCHONDRIAL"/>
    <property type="match status" value="1"/>
</dbReference>
<proteinExistence type="inferred from homology"/>
<dbReference type="SUPFAM" id="SSF52283">
    <property type="entry name" value="Formate/glycerate dehydrogenase catalytic domain-like"/>
    <property type="match status" value="1"/>
</dbReference>
<dbReference type="Pfam" id="PF03435">
    <property type="entry name" value="Sacchrp_dh_NADP"/>
    <property type="match status" value="1"/>
</dbReference>
<dbReference type="Gene3D" id="3.30.360.10">
    <property type="entry name" value="Dihydrodipicolinate Reductase, domain 2"/>
    <property type="match status" value="1"/>
</dbReference>
<keyword evidence="3" id="KW-0560">Oxidoreductase</keyword>
<dbReference type="Proteomes" id="UP001527925">
    <property type="component" value="Unassembled WGS sequence"/>
</dbReference>
<evidence type="ECO:0000256" key="2">
    <source>
        <dbReference type="ARBA" id="ARBA00004720"/>
    </source>
</evidence>
<comment type="pathway">
    <text evidence="2">Amino-acid degradation; L-lysine degradation via saccharopine pathway; glutaryl-CoA from L-lysine: step 2/6.</text>
</comment>
<dbReference type="CDD" id="cd12189">
    <property type="entry name" value="LKR_SDH_like"/>
    <property type="match status" value="1"/>
</dbReference>
<dbReference type="PANTHER" id="PTHR11133">
    <property type="entry name" value="SACCHAROPINE DEHYDROGENASE"/>
    <property type="match status" value="1"/>
</dbReference>
<dbReference type="SMART" id="SM01002">
    <property type="entry name" value="AlaDh_PNT_C"/>
    <property type="match status" value="1"/>
</dbReference>
<dbReference type="SUPFAM" id="SSF55347">
    <property type="entry name" value="Glyceraldehyde-3-phosphate dehydrogenase-like, C-terminal domain"/>
    <property type="match status" value="1"/>
</dbReference>
<dbReference type="InterPro" id="IPR032095">
    <property type="entry name" value="Sacchrp_dh-like_C"/>
</dbReference>
<organism evidence="9 10">
    <name type="scientific">Polyrhizophydium stewartii</name>
    <dbReference type="NCBI Taxonomy" id="2732419"/>
    <lineage>
        <taxon>Eukaryota</taxon>
        <taxon>Fungi</taxon>
        <taxon>Fungi incertae sedis</taxon>
        <taxon>Chytridiomycota</taxon>
        <taxon>Chytridiomycota incertae sedis</taxon>
        <taxon>Chytridiomycetes</taxon>
        <taxon>Rhizophydiales</taxon>
        <taxon>Rhizophydiales incertae sedis</taxon>
        <taxon>Polyrhizophydium</taxon>
    </lineage>
</organism>
<evidence type="ECO:0000259" key="7">
    <source>
        <dbReference type="SMART" id="SM01002"/>
    </source>
</evidence>
<evidence type="ECO:0000313" key="10">
    <source>
        <dbReference type="Proteomes" id="UP001527925"/>
    </source>
</evidence>
<evidence type="ECO:0000256" key="6">
    <source>
        <dbReference type="ARBA" id="ARBA00025744"/>
    </source>
</evidence>
<feature type="domain" description="Alanine dehydrogenase/pyridine nucleotide transhydrogenase N-terminal" evidence="8">
    <location>
        <begin position="40"/>
        <end position="171"/>
    </location>
</feature>
<reference evidence="9 10" key="1">
    <citation type="submission" date="2023-09" db="EMBL/GenBank/DDBJ databases">
        <title>Pangenome analysis of Batrachochytrium dendrobatidis and related Chytrids.</title>
        <authorList>
            <person name="Yacoub M.N."/>
            <person name="Stajich J.E."/>
            <person name="James T.Y."/>
        </authorList>
    </citation>
    <scope>NUCLEOTIDE SEQUENCE [LARGE SCALE GENOMIC DNA]</scope>
    <source>
        <strain evidence="9 10">JEL0888</strain>
    </source>
</reference>
<comment type="caution">
    <text evidence="9">The sequence shown here is derived from an EMBL/GenBank/DDBJ whole genome shotgun (WGS) entry which is preliminary data.</text>
</comment>
<gene>
    <name evidence="9" type="ORF">HK105_204957</name>
</gene>
<dbReference type="Gene3D" id="3.40.50.720">
    <property type="entry name" value="NAD(P)-binding Rossmann-like Domain"/>
    <property type="match status" value="2"/>
</dbReference>
<dbReference type="EMBL" id="JADGIZ020000023">
    <property type="protein sequence ID" value="KAL2915555.1"/>
    <property type="molecule type" value="Genomic_DNA"/>
</dbReference>
<keyword evidence="4" id="KW-0457">Lysine biosynthesis</keyword>
<comment type="similarity">
    <text evidence="6">In the C-terminal section; belongs to the saccharopine dehydrogenase family.</text>
</comment>
<feature type="domain" description="Alanine dehydrogenase/pyridine nucleotide transhydrogenase NAD(H)-binding" evidence="7">
    <location>
        <begin position="217"/>
        <end position="402"/>
    </location>
</feature>
<dbReference type="Gene3D" id="1.10.1870.10">
    <property type="entry name" value="Domain 3, Saccharopine reductase"/>
    <property type="match status" value="1"/>
</dbReference>
<keyword evidence="10" id="KW-1185">Reference proteome</keyword>
<keyword evidence="4" id="KW-0028">Amino-acid biosynthesis</keyword>
<name>A0ABR4N7R1_9FUNG</name>
<sequence length="922" mass="101389">MPLPTLLRARASAAARTAAARAHRAPQRALGSAARPLAIGIRREGKNRWERRVPLVPEHVERLTRELGAKVLVQPSTKRVVPDDAYRQAGAVVHEDLSAADVILGVKEVPTSELIPGKTYIFFSHTHKGQPYNMPMLKDILDKKIRLVDYELMTNEHGRRLVQFSRFAGYAGMIDCLYSLGHRLLALGYGTPFLATGMSYMYRALADARLDVTRTGQVITDEGLPKQLGPMTFVFIGDGNVIKGAEHVFKCLPHEWVSPDDLGRLATSTSFDNHKVYACQVRPEDYLVRKDGGVFNRDEYFKHPELYESVFHEKIAPYARVMINGIFWTEKYPRLMTIEQTHQLAAQNRLRLLTLADISCDIGGSLEFMNHSSTIDSPTYMYDPIDKVTHHNTEGRGIQIMSIDNLPTEMPLEASEYFSEALSPFVTELAKGNISHPVIERASITTSSGELVPRHKKLEASLAAHGGQATHKVTGSKKVLLLGSGYVAGPLVDYLLRLPGVHVTIASNALDEANRLARGRKTTTVVPLDVANTEELSALVAGHDVVVSFIPATMHPTVAEQCLQHKKHLVTASYISPAMAALDERAKAAGLSFINEVGLDPGIDHLTACELFNEVKSKNGRITSFVSWCGGLPAPEVSDNPLGYKFSWSPKGVLLAGLNSARFKMDGKIVDIPGAQLFNSAMDVPIFKGFAFEGLPNRDSLKYVDLYQLGKLENLDTMFRGTLRYKGYSELMGAFNTIGLLNTEANADLRTGASWGHVLRQLVGSDARAGIASKLALDLSRPDHAAKLDRVASALNWLNMLSDKHEAEPSASVLDAFCALLQRKLVYAPGERDMVAMHHVFGIEWANGHTEKRTSTMIAYGDPNTYSAMAKTVGLPAAIATEMILNGSLTRRGVLAPMSHDIYTPMLAKLARENVRFVEHTL</sequence>
<evidence type="ECO:0000259" key="8">
    <source>
        <dbReference type="SMART" id="SM01003"/>
    </source>
</evidence>
<dbReference type="InterPro" id="IPR007698">
    <property type="entry name" value="AlaDH/PNT_NAD(H)-bd"/>
</dbReference>
<dbReference type="Pfam" id="PF16653">
    <property type="entry name" value="Sacchrp_dh_C"/>
    <property type="match status" value="1"/>
</dbReference>